<protein>
    <recommendedName>
        <fullName evidence="4">Transmembrane protein</fullName>
    </recommendedName>
</protein>
<evidence type="ECO:0008006" key="4">
    <source>
        <dbReference type="Google" id="ProtNLM"/>
    </source>
</evidence>
<dbReference type="Proteomes" id="UP000006334">
    <property type="component" value="Unassembled WGS sequence"/>
</dbReference>
<dbReference type="Pfam" id="PF09945">
    <property type="entry name" value="DUF2177"/>
    <property type="match status" value="1"/>
</dbReference>
<feature type="transmembrane region" description="Helical" evidence="1">
    <location>
        <begin position="110"/>
        <end position="128"/>
    </location>
</feature>
<dbReference type="eggNOG" id="COG4852">
    <property type="taxonomic scope" value="Bacteria"/>
</dbReference>
<sequence>MKVFLIAYLGVAGCYLILDGIWLGLVAKNSYLEAMQGMLRESYPVLPWVTFYILYSAAAVYLVVLKNLHSPGWQVFFDGAILGLAAYGAYNLTNYAILEGWPLGITLKDWAWGTFVTAASCWSGWWLVSNLYQDAA</sequence>
<dbReference type="InterPro" id="IPR018687">
    <property type="entry name" value="DUF2177_membr"/>
</dbReference>
<keyword evidence="1" id="KW-1133">Transmembrane helix</keyword>
<keyword evidence="3" id="KW-1185">Reference proteome</keyword>
<name>K6YZT7_9ALTE</name>
<reference evidence="2 3" key="1">
    <citation type="journal article" date="2017" name="Antonie Van Leeuwenhoek">
        <title>Rhizobium rhizosphaerae sp. nov., a novel species isolated from rice rhizosphere.</title>
        <authorList>
            <person name="Zhao J.J."/>
            <person name="Zhang J."/>
            <person name="Zhang R.J."/>
            <person name="Zhang C.W."/>
            <person name="Yin H.Q."/>
            <person name="Zhang X.X."/>
        </authorList>
    </citation>
    <scope>NUCLEOTIDE SEQUENCE [LARGE SCALE GENOMIC DNA]</scope>
    <source>
        <strain evidence="2 3">E3</strain>
    </source>
</reference>
<proteinExistence type="predicted"/>
<dbReference type="EMBL" id="BAEN01000076">
    <property type="protein sequence ID" value="GAC16725.1"/>
    <property type="molecule type" value="Genomic_DNA"/>
</dbReference>
<feature type="transmembrane region" description="Helical" evidence="1">
    <location>
        <begin position="72"/>
        <end position="90"/>
    </location>
</feature>
<dbReference type="RefSeq" id="WP_008846527.1">
    <property type="nucleotide sequence ID" value="NZ_BAEN01000076.1"/>
</dbReference>
<comment type="caution">
    <text evidence="2">The sequence shown here is derived from an EMBL/GenBank/DDBJ whole genome shotgun (WGS) entry which is preliminary data.</text>
</comment>
<dbReference type="AlphaFoldDB" id="K6YZT7"/>
<accession>K6YZT7</accession>
<organism evidence="2 3">
    <name type="scientific">Aliiglaciecola lipolytica E3</name>
    <dbReference type="NCBI Taxonomy" id="1127673"/>
    <lineage>
        <taxon>Bacteria</taxon>
        <taxon>Pseudomonadati</taxon>
        <taxon>Pseudomonadota</taxon>
        <taxon>Gammaproteobacteria</taxon>
        <taxon>Alteromonadales</taxon>
        <taxon>Alteromonadaceae</taxon>
        <taxon>Aliiglaciecola</taxon>
    </lineage>
</organism>
<evidence type="ECO:0000313" key="3">
    <source>
        <dbReference type="Proteomes" id="UP000006334"/>
    </source>
</evidence>
<evidence type="ECO:0000313" key="2">
    <source>
        <dbReference type="EMBL" id="GAC16725.1"/>
    </source>
</evidence>
<gene>
    <name evidence="2" type="ORF">GLIP_4114</name>
</gene>
<dbReference type="OrthoDB" id="166547at2"/>
<feature type="transmembrane region" description="Helical" evidence="1">
    <location>
        <begin position="5"/>
        <end position="25"/>
    </location>
</feature>
<keyword evidence="1" id="KW-0812">Transmembrane</keyword>
<feature type="transmembrane region" description="Helical" evidence="1">
    <location>
        <begin position="45"/>
        <end position="65"/>
    </location>
</feature>
<keyword evidence="1" id="KW-0472">Membrane</keyword>
<evidence type="ECO:0000256" key="1">
    <source>
        <dbReference type="SAM" id="Phobius"/>
    </source>
</evidence>